<proteinExistence type="predicted"/>
<dbReference type="EMBL" id="CAXLJM020000068">
    <property type="protein sequence ID" value="CAL8122901.1"/>
    <property type="molecule type" value="Genomic_DNA"/>
</dbReference>
<evidence type="ECO:0000313" key="3">
    <source>
        <dbReference type="Proteomes" id="UP001642540"/>
    </source>
</evidence>
<accession>A0ABP1RBV0</accession>
<feature type="signal peptide" evidence="1">
    <location>
        <begin position="1"/>
        <end position="26"/>
    </location>
</feature>
<dbReference type="Proteomes" id="UP001642540">
    <property type="component" value="Unassembled WGS sequence"/>
</dbReference>
<comment type="caution">
    <text evidence="2">The sequence shown here is derived from an EMBL/GenBank/DDBJ whole genome shotgun (WGS) entry which is preliminary data.</text>
</comment>
<reference evidence="2 3" key="1">
    <citation type="submission" date="2024-08" db="EMBL/GenBank/DDBJ databases">
        <authorList>
            <person name="Cucini C."/>
            <person name="Frati F."/>
        </authorList>
    </citation>
    <scope>NUCLEOTIDE SEQUENCE [LARGE SCALE GENOMIC DNA]</scope>
</reference>
<gene>
    <name evidence="2" type="ORF">ODALV1_LOCUS20004</name>
</gene>
<keyword evidence="3" id="KW-1185">Reference proteome</keyword>
<evidence type="ECO:0000313" key="2">
    <source>
        <dbReference type="EMBL" id="CAL8122901.1"/>
    </source>
</evidence>
<keyword evidence="1" id="KW-0732">Signal</keyword>
<protein>
    <submittedName>
        <fullName evidence="2">Uncharacterized protein</fullName>
    </submittedName>
</protein>
<evidence type="ECO:0000256" key="1">
    <source>
        <dbReference type="SAM" id="SignalP"/>
    </source>
</evidence>
<feature type="chain" id="PRO_5046610376" evidence="1">
    <location>
        <begin position="27"/>
        <end position="660"/>
    </location>
</feature>
<name>A0ABP1RBV0_9HEXA</name>
<organism evidence="2 3">
    <name type="scientific">Orchesella dallaii</name>
    <dbReference type="NCBI Taxonomy" id="48710"/>
    <lineage>
        <taxon>Eukaryota</taxon>
        <taxon>Metazoa</taxon>
        <taxon>Ecdysozoa</taxon>
        <taxon>Arthropoda</taxon>
        <taxon>Hexapoda</taxon>
        <taxon>Collembola</taxon>
        <taxon>Entomobryomorpha</taxon>
        <taxon>Entomobryoidea</taxon>
        <taxon>Orchesellidae</taxon>
        <taxon>Orchesellinae</taxon>
        <taxon>Orchesella</taxon>
    </lineage>
</organism>
<sequence length="660" mass="76269">MKHFRFLTGATVLNLLLMVKLGFTTADVKVGPGPDQDNKGWLRICNGGSGSSESPQLYEVEADKCPHGAWLSESLTGSCVCLNGLWAISQSWCDEDYYVAYGKGHCFKLDKKIQKLAFLGNAKNPFQSTNFLTKENGHVFRSFSDEFKMPYEYSSETNRTILRLKPGKQSRVVLEVKQNYNEWQEFGTVNDIWGDEEEPMCFDTDSKNWSEDMLLIYKIKTGIKYIKVTEKCPKPLFSDALKRPEEHTTVHKLLPGHAIHMKSGTIIKASNNCPSDCTTNLGPSQMEPENSTLIRHKRQAAEDGPDFEPLELDKVAKFEQKDYMNNVASLRVAKLELNWLLNKKRPPTLKTPEWRIMQRVKEVFVRACPNTEVPKFLTNALLRMFRLLYLSSKDFYPNGHELEDKEQLNRILLHMNECINDAKEYKFQYHWVKQQNADCRKGLKPAYDINDPAIEPVFTDVSYCWCNHEMKYVELKYAMNSSTTATDFNVTSENSSISDDQAFYMSPQDKFNGSLYDFPTETVWKMISFSHYYCAKHFHLEPADHSAMMIKLESLFNDEILYRWTKPGPQAMKALEFLFSTFDLKKFATSVDTCVTTAKYLSEYPYWISRPTLDTQRRRRRSLPSEKLWTGSAYCLDDPWDPVEKLGVNVPNKCADLNRY</sequence>